<gene>
    <name evidence="1" type="ORF">KHA97_09125</name>
</gene>
<evidence type="ECO:0000313" key="1">
    <source>
        <dbReference type="EMBL" id="MBS4195216.1"/>
    </source>
</evidence>
<comment type="caution">
    <text evidence="1">The sequence shown here is derived from an EMBL/GenBank/DDBJ whole genome shotgun (WGS) entry which is preliminary data.</text>
</comment>
<evidence type="ECO:0000313" key="2">
    <source>
        <dbReference type="Proteomes" id="UP000681414"/>
    </source>
</evidence>
<sequence>MKKEVEIFVYGAEQICASCVGMPSSKETYEWLDAAISRKYPEQPFTIKYIDIFNPPEEEKHRLFATHVIEEDLFYPVVTIGEEIIGEGNPKLKDIYKEMEKYGYEEVSPK</sequence>
<dbReference type="PIRSF" id="PIRSF010603">
    <property type="entry name" value="UCP010603"/>
    <property type="match status" value="1"/>
</dbReference>
<dbReference type="InterPro" id="IPR038218">
    <property type="entry name" value="YuzD-like_sp"/>
</dbReference>
<protein>
    <submittedName>
        <fullName evidence="1">YuzD family protein</fullName>
    </submittedName>
</protein>
<keyword evidence="2" id="KW-1185">Reference proteome</keyword>
<dbReference type="Gene3D" id="3.40.30.30">
    <property type="entry name" value="Hypothetical protein sa0798"/>
    <property type="match status" value="1"/>
</dbReference>
<proteinExistence type="predicted"/>
<dbReference type="Proteomes" id="UP000681414">
    <property type="component" value="Unassembled WGS sequence"/>
</dbReference>
<dbReference type="Pfam" id="PF07315">
    <property type="entry name" value="DUF1462"/>
    <property type="match status" value="1"/>
</dbReference>
<dbReference type="RefSeq" id="WP_213124449.1">
    <property type="nucleotide sequence ID" value="NZ_JAGYPG010000002.1"/>
</dbReference>
<dbReference type="SUPFAM" id="SSF52833">
    <property type="entry name" value="Thioredoxin-like"/>
    <property type="match status" value="1"/>
</dbReference>
<accession>A0A942YIB0</accession>
<dbReference type="InterPro" id="IPR009190">
    <property type="entry name" value="DUF1462"/>
</dbReference>
<dbReference type="AlphaFoldDB" id="A0A942YIB0"/>
<organism evidence="1 2">
    <name type="scientific">Lederbergia citri</name>
    <dbReference type="NCBI Taxonomy" id="2833580"/>
    <lineage>
        <taxon>Bacteria</taxon>
        <taxon>Bacillati</taxon>
        <taxon>Bacillota</taxon>
        <taxon>Bacilli</taxon>
        <taxon>Bacillales</taxon>
        <taxon>Bacillaceae</taxon>
        <taxon>Lederbergia</taxon>
    </lineage>
</organism>
<name>A0A942YIB0_9BACI</name>
<dbReference type="InterPro" id="IPR036249">
    <property type="entry name" value="Thioredoxin-like_sf"/>
</dbReference>
<dbReference type="EMBL" id="JAGYPG010000002">
    <property type="protein sequence ID" value="MBS4195216.1"/>
    <property type="molecule type" value="Genomic_DNA"/>
</dbReference>
<reference evidence="1 2" key="1">
    <citation type="submission" date="2021-05" db="EMBL/GenBank/DDBJ databases">
        <title>Novel Bacillus species.</title>
        <authorList>
            <person name="Liu G."/>
        </authorList>
    </citation>
    <scope>NUCLEOTIDE SEQUENCE [LARGE SCALE GENOMIC DNA]</scope>
    <source>
        <strain evidence="2">FJAT-49780</strain>
    </source>
</reference>